<evidence type="ECO:0000313" key="2">
    <source>
        <dbReference type="Proteomes" id="UP001187471"/>
    </source>
</evidence>
<dbReference type="AlphaFoldDB" id="A0AA88UU81"/>
<dbReference type="EMBL" id="JAVXUO010000310">
    <property type="protein sequence ID" value="KAK2993508.1"/>
    <property type="molecule type" value="Genomic_DNA"/>
</dbReference>
<reference evidence="1" key="1">
    <citation type="submission" date="2022-12" db="EMBL/GenBank/DDBJ databases">
        <title>Draft genome assemblies for two species of Escallonia (Escalloniales).</title>
        <authorList>
            <person name="Chanderbali A."/>
            <person name="Dervinis C."/>
            <person name="Anghel I."/>
            <person name="Soltis D."/>
            <person name="Soltis P."/>
            <person name="Zapata F."/>
        </authorList>
    </citation>
    <scope>NUCLEOTIDE SEQUENCE</scope>
    <source>
        <strain evidence="1">UCBG92.1500</strain>
        <tissue evidence="1">Leaf</tissue>
    </source>
</reference>
<comment type="caution">
    <text evidence="1">The sequence shown here is derived from an EMBL/GenBank/DDBJ whole genome shotgun (WGS) entry which is preliminary data.</text>
</comment>
<evidence type="ECO:0000313" key="1">
    <source>
        <dbReference type="EMBL" id="KAK2993508.1"/>
    </source>
</evidence>
<dbReference type="InterPro" id="IPR040256">
    <property type="entry name" value="At4g02000-like"/>
</dbReference>
<sequence>MELVFKDNPWNIRGTLLVLQRWQPSMAIEQVEFLSVDLWLQLHFIPLELFYRDMAGLIGSAFGELLTIDWNAVRRQRRDFFMVLARLKQDDPLIPGLFVRTNHCESHWIQARFEKVFQVCYWRGVLGNSNDTRRLPLRVVRDRREIASQLELVYGTDRGSSIDSEQDLIVQINGLRANLENESAGNFSLSDQYFSTESVCSPSSGSEDSFESHMELAGITAVTGEGEMADDDVAPSHSAYADCTTSTATSAAAAAESAVPLVQSVKTAMHVCQPALTVPLPSVENPVDKSANLGHSSMGRAFLSGLKGVHLGPLLQSLSIIIMYFVTSLVSSDVDY</sequence>
<gene>
    <name evidence="1" type="ORF">RJ640_015192</name>
</gene>
<keyword evidence="2" id="KW-1185">Reference proteome</keyword>
<dbReference type="Proteomes" id="UP001187471">
    <property type="component" value="Unassembled WGS sequence"/>
</dbReference>
<dbReference type="PANTHER" id="PTHR31286">
    <property type="entry name" value="GLYCINE-RICH CELL WALL STRUCTURAL PROTEIN 1.8-LIKE"/>
    <property type="match status" value="1"/>
</dbReference>
<proteinExistence type="predicted"/>
<organism evidence="1 2">
    <name type="scientific">Escallonia rubra</name>
    <dbReference type="NCBI Taxonomy" id="112253"/>
    <lineage>
        <taxon>Eukaryota</taxon>
        <taxon>Viridiplantae</taxon>
        <taxon>Streptophyta</taxon>
        <taxon>Embryophyta</taxon>
        <taxon>Tracheophyta</taxon>
        <taxon>Spermatophyta</taxon>
        <taxon>Magnoliopsida</taxon>
        <taxon>eudicotyledons</taxon>
        <taxon>Gunneridae</taxon>
        <taxon>Pentapetalae</taxon>
        <taxon>asterids</taxon>
        <taxon>campanulids</taxon>
        <taxon>Escalloniales</taxon>
        <taxon>Escalloniaceae</taxon>
        <taxon>Escallonia</taxon>
    </lineage>
</organism>
<name>A0AA88UU81_9ASTE</name>
<protein>
    <recommendedName>
        <fullName evidence="3">DUF4283 domain-containing protein</fullName>
    </recommendedName>
</protein>
<accession>A0AA88UU81</accession>
<evidence type="ECO:0008006" key="3">
    <source>
        <dbReference type="Google" id="ProtNLM"/>
    </source>
</evidence>
<dbReference type="PANTHER" id="PTHR31286:SF167">
    <property type="entry name" value="OS09G0268800 PROTEIN"/>
    <property type="match status" value="1"/>
</dbReference>